<protein>
    <submittedName>
        <fullName evidence="2">VOC family protein</fullName>
    </submittedName>
</protein>
<dbReference type="PANTHER" id="PTHR39175:SF1">
    <property type="entry name" value="FAMILY PROTEIN, PUTATIVE (AFU_ORTHOLOGUE AFUA_3G15060)-RELATED"/>
    <property type="match status" value="1"/>
</dbReference>
<dbReference type="InterPro" id="IPR004360">
    <property type="entry name" value="Glyas_Fos-R_dOase_dom"/>
</dbReference>
<reference evidence="2" key="1">
    <citation type="submission" date="2024-06" db="EMBL/GenBank/DDBJ databases">
        <title>The genome sequences of Kitasatospora sp. strain HUAS MG31.</title>
        <authorList>
            <person name="Mo P."/>
        </authorList>
    </citation>
    <scope>NUCLEOTIDE SEQUENCE</scope>
    <source>
        <strain evidence="2">HUAS MG31</strain>
    </source>
</reference>
<dbReference type="EMBL" id="CP159872">
    <property type="protein sequence ID" value="XCM81211.1"/>
    <property type="molecule type" value="Genomic_DNA"/>
</dbReference>
<sequence length="126" mass="13743">METFAFERLHHVQLDVPAGSEERCREFWGGVLGMAELAKPPVLAARGGCWFRGGGYEVHLGVVPEPSPSPKAHPAVLVTGLDALAARLEAAGHPVAWDDGFPGFRRFHSADPFGNRLEFLEPDREV</sequence>
<dbReference type="Gene3D" id="3.10.180.10">
    <property type="entry name" value="2,3-Dihydroxybiphenyl 1,2-Dioxygenase, domain 1"/>
    <property type="match status" value="1"/>
</dbReference>
<dbReference type="RefSeq" id="WP_354642148.1">
    <property type="nucleotide sequence ID" value="NZ_CP159872.1"/>
</dbReference>
<dbReference type="PANTHER" id="PTHR39175">
    <property type="entry name" value="FAMILY PROTEIN, PUTATIVE (AFU_ORTHOLOGUE AFUA_3G15060)-RELATED"/>
    <property type="match status" value="1"/>
</dbReference>
<dbReference type="KEGG" id="kcm:ABWK59_20965"/>
<gene>
    <name evidence="2" type="ORF">ABWK59_20965</name>
</gene>
<dbReference type="SUPFAM" id="SSF54593">
    <property type="entry name" value="Glyoxalase/Bleomycin resistance protein/Dihydroxybiphenyl dioxygenase"/>
    <property type="match status" value="1"/>
</dbReference>
<feature type="domain" description="VOC" evidence="1">
    <location>
        <begin position="8"/>
        <end position="122"/>
    </location>
</feature>
<dbReference type="InterPro" id="IPR037523">
    <property type="entry name" value="VOC_core"/>
</dbReference>
<organism evidence="2">
    <name type="scientific">Kitasatospora camelliae</name>
    <dbReference type="NCBI Taxonomy" id="3156397"/>
    <lineage>
        <taxon>Bacteria</taxon>
        <taxon>Bacillati</taxon>
        <taxon>Actinomycetota</taxon>
        <taxon>Actinomycetes</taxon>
        <taxon>Kitasatosporales</taxon>
        <taxon>Streptomycetaceae</taxon>
        <taxon>Kitasatospora</taxon>
    </lineage>
</organism>
<dbReference type="Pfam" id="PF00903">
    <property type="entry name" value="Glyoxalase"/>
    <property type="match status" value="1"/>
</dbReference>
<name>A0AAU8JXW2_9ACTN</name>
<evidence type="ECO:0000259" key="1">
    <source>
        <dbReference type="PROSITE" id="PS51819"/>
    </source>
</evidence>
<dbReference type="InterPro" id="IPR029068">
    <property type="entry name" value="Glyas_Bleomycin-R_OHBP_Dase"/>
</dbReference>
<dbReference type="AlphaFoldDB" id="A0AAU8JXW2"/>
<proteinExistence type="predicted"/>
<accession>A0AAU8JXW2</accession>
<evidence type="ECO:0000313" key="2">
    <source>
        <dbReference type="EMBL" id="XCM81211.1"/>
    </source>
</evidence>
<dbReference type="PROSITE" id="PS51819">
    <property type="entry name" value="VOC"/>
    <property type="match status" value="1"/>
</dbReference>